<dbReference type="CDD" id="cd03228">
    <property type="entry name" value="ABCC_MRP_Like"/>
    <property type="match status" value="1"/>
</dbReference>
<accession>A0A1H9LAN5</accession>
<dbReference type="InterPro" id="IPR003593">
    <property type="entry name" value="AAA+_ATPase"/>
</dbReference>
<dbReference type="GO" id="GO:0005524">
    <property type="term" value="F:ATP binding"/>
    <property type="evidence" value="ECO:0007669"/>
    <property type="project" value="UniProtKB-KW"/>
</dbReference>
<dbReference type="Proteomes" id="UP000198556">
    <property type="component" value="Unassembled WGS sequence"/>
</dbReference>
<dbReference type="EMBL" id="FOGF01000018">
    <property type="protein sequence ID" value="SER08257.1"/>
    <property type="molecule type" value="Genomic_DNA"/>
</dbReference>
<gene>
    <name evidence="10" type="ORF">SAMN05421767_11818</name>
</gene>
<organism evidence="10 11">
    <name type="scientific">Granulicatella balaenopterae</name>
    <dbReference type="NCBI Taxonomy" id="137733"/>
    <lineage>
        <taxon>Bacteria</taxon>
        <taxon>Bacillati</taxon>
        <taxon>Bacillota</taxon>
        <taxon>Bacilli</taxon>
        <taxon>Lactobacillales</taxon>
        <taxon>Carnobacteriaceae</taxon>
        <taxon>Granulicatella</taxon>
    </lineage>
</organism>
<evidence type="ECO:0000259" key="9">
    <source>
        <dbReference type="PROSITE" id="PS50929"/>
    </source>
</evidence>
<evidence type="ECO:0000313" key="10">
    <source>
        <dbReference type="EMBL" id="SER08257.1"/>
    </source>
</evidence>
<feature type="transmembrane region" description="Helical" evidence="7">
    <location>
        <begin position="282"/>
        <end position="301"/>
    </location>
</feature>
<evidence type="ECO:0000256" key="5">
    <source>
        <dbReference type="ARBA" id="ARBA00022989"/>
    </source>
</evidence>
<evidence type="ECO:0000259" key="8">
    <source>
        <dbReference type="PROSITE" id="PS50893"/>
    </source>
</evidence>
<dbReference type="GO" id="GO:0016887">
    <property type="term" value="F:ATP hydrolysis activity"/>
    <property type="evidence" value="ECO:0007669"/>
    <property type="project" value="InterPro"/>
</dbReference>
<keyword evidence="11" id="KW-1185">Reference proteome</keyword>
<feature type="transmembrane region" description="Helical" evidence="7">
    <location>
        <begin position="67"/>
        <end position="87"/>
    </location>
</feature>
<dbReference type="InterPro" id="IPR036640">
    <property type="entry name" value="ABC1_TM_sf"/>
</dbReference>
<dbReference type="GO" id="GO:0034040">
    <property type="term" value="F:ATPase-coupled lipid transmembrane transporter activity"/>
    <property type="evidence" value="ECO:0007669"/>
    <property type="project" value="TreeGrafter"/>
</dbReference>
<dbReference type="PANTHER" id="PTHR24221:SF654">
    <property type="entry name" value="ATP-BINDING CASSETTE SUB-FAMILY B MEMBER 6"/>
    <property type="match status" value="1"/>
</dbReference>
<keyword evidence="6 7" id="KW-0472">Membrane</keyword>
<evidence type="ECO:0000256" key="4">
    <source>
        <dbReference type="ARBA" id="ARBA00022840"/>
    </source>
</evidence>
<evidence type="ECO:0000256" key="2">
    <source>
        <dbReference type="ARBA" id="ARBA00022692"/>
    </source>
</evidence>
<evidence type="ECO:0000256" key="3">
    <source>
        <dbReference type="ARBA" id="ARBA00022741"/>
    </source>
</evidence>
<dbReference type="InterPro" id="IPR003439">
    <property type="entry name" value="ABC_transporter-like_ATP-bd"/>
</dbReference>
<dbReference type="Gene3D" id="1.20.1560.10">
    <property type="entry name" value="ABC transporter type 1, transmembrane domain"/>
    <property type="match status" value="1"/>
</dbReference>
<evidence type="ECO:0000313" key="11">
    <source>
        <dbReference type="Proteomes" id="UP000198556"/>
    </source>
</evidence>
<feature type="domain" description="ABC transporter" evidence="8">
    <location>
        <begin position="348"/>
        <end position="580"/>
    </location>
</feature>
<feature type="transmembrane region" description="Helical" evidence="7">
    <location>
        <begin position="152"/>
        <end position="181"/>
    </location>
</feature>
<dbReference type="GO" id="GO:0140359">
    <property type="term" value="F:ABC-type transporter activity"/>
    <property type="evidence" value="ECO:0007669"/>
    <property type="project" value="InterPro"/>
</dbReference>
<reference evidence="10 11" key="1">
    <citation type="submission" date="2016-10" db="EMBL/GenBank/DDBJ databases">
        <authorList>
            <person name="de Groot N.N."/>
        </authorList>
    </citation>
    <scope>NUCLEOTIDE SEQUENCE [LARGE SCALE GENOMIC DNA]</scope>
    <source>
        <strain evidence="10 11">DSM 15827</strain>
    </source>
</reference>
<feature type="domain" description="ABC transmembrane type-1" evidence="9">
    <location>
        <begin position="42"/>
        <end position="313"/>
    </location>
</feature>
<keyword evidence="4 10" id="KW-0067">ATP-binding</keyword>
<evidence type="ECO:0000256" key="6">
    <source>
        <dbReference type="ARBA" id="ARBA00023136"/>
    </source>
</evidence>
<evidence type="ECO:0000256" key="7">
    <source>
        <dbReference type="SAM" id="Phobius"/>
    </source>
</evidence>
<dbReference type="PROSITE" id="PS50893">
    <property type="entry name" value="ABC_TRANSPORTER_2"/>
    <property type="match status" value="1"/>
</dbReference>
<dbReference type="PANTHER" id="PTHR24221">
    <property type="entry name" value="ATP-BINDING CASSETTE SUB-FAMILY B"/>
    <property type="match status" value="1"/>
</dbReference>
<keyword evidence="3" id="KW-0547">Nucleotide-binding</keyword>
<sequence>MDNKQQKISRKRKKWLKKQLKLQMGESKKYLYITAFFQWFQFMMRVISLGVIAKAAADLYYKGTTNFGSLASILLVTSIMGYLLSFFAKKYQGIPSQVARNKLKKDFLHAYKQTNGHLENVDTKADVVTVAAQGIDTLDTFYQMYQLTNLKVYLNCATILVIVSILFPLGGLIFLLALPLIPVAMISVQKKSKKIMAHYWATYMDVGNLFIDNLRGLNTLYHYQVDKKYQKNFTKKAEEFRLSTMELLYFQLQSVGYMDSVMYVGVGVSGFVAVLNLAQGKVSLFTVLFFILIATEFFAPIRELGYGMHLLMMNTKMADHIFTFLEQAKHVDHTNVTSAQPLEKVTSIKVKDLDFSYQKTVILQQLNAEFHQGQLIAISGESGVGKSTLVKILQKQLTPTNGKIYFGEQEIAMISMEDIWKHSIVVSSESYLFNDTILNNLLMACDKDESALVNWLKERDLLQFVTQLPEGLHTIVGENGALLSPGQRQQILCVRALLADRDIYIFDEVTSSVNEEHEADILAIIQSLAKEKLVLFITHKMKQVQEADQVLFLTKDQKSYLHSPKDLLKECSEYQTLVATQADLEAILYEK</sequence>
<dbReference type="GO" id="GO:0005886">
    <property type="term" value="C:plasma membrane"/>
    <property type="evidence" value="ECO:0007669"/>
    <property type="project" value="UniProtKB-SubCell"/>
</dbReference>
<dbReference type="InterPro" id="IPR027417">
    <property type="entry name" value="P-loop_NTPase"/>
</dbReference>
<keyword evidence="5 7" id="KW-1133">Transmembrane helix</keyword>
<keyword evidence="2 7" id="KW-0812">Transmembrane</keyword>
<dbReference type="InterPro" id="IPR039421">
    <property type="entry name" value="Type_1_exporter"/>
</dbReference>
<dbReference type="Pfam" id="PF00005">
    <property type="entry name" value="ABC_tran"/>
    <property type="match status" value="1"/>
</dbReference>
<dbReference type="Pfam" id="PF00664">
    <property type="entry name" value="ABC_membrane"/>
    <property type="match status" value="1"/>
</dbReference>
<feature type="transmembrane region" description="Helical" evidence="7">
    <location>
        <begin position="255"/>
        <end position="275"/>
    </location>
</feature>
<dbReference type="AlphaFoldDB" id="A0A1H9LAN5"/>
<dbReference type="Gene3D" id="3.40.50.300">
    <property type="entry name" value="P-loop containing nucleotide triphosphate hydrolases"/>
    <property type="match status" value="1"/>
</dbReference>
<dbReference type="STRING" id="137733.SAMN05421767_11818"/>
<name>A0A1H9LAN5_9LACT</name>
<comment type="subcellular location">
    <subcellularLocation>
        <location evidence="1">Cell membrane</location>
        <topology evidence="1">Multi-pass membrane protein</topology>
    </subcellularLocation>
</comment>
<evidence type="ECO:0000256" key="1">
    <source>
        <dbReference type="ARBA" id="ARBA00004651"/>
    </source>
</evidence>
<dbReference type="PROSITE" id="PS50929">
    <property type="entry name" value="ABC_TM1F"/>
    <property type="match status" value="1"/>
</dbReference>
<dbReference type="InterPro" id="IPR011527">
    <property type="entry name" value="ABC1_TM_dom"/>
</dbReference>
<proteinExistence type="predicted"/>
<dbReference type="SUPFAM" id="SSF52540">
    <property type="entry name" value="P-loop containing nucleoside triphosphate hydrolases"/>
    <property type="match status" value="1"/>
</dbReference>
<dbReference type="SMART" id="SM00382">
    <property type="entry name" value="AAA"/>
    <property type="match status" value="1"/>
</dbReference>
<dbReference type="SUPFAM" id="SSF90123">
    <property type="entry name" value="ABC transporter transmembrane region"/>
    <property type="match status" value="1"/>
</dbReference>
<protein>
    <submittedName>
        <fullName evidence="10">ATP-binding cassette, subfamily C</fullName>
    </submittedName>
</protein>